<proteinExistence type="predicted"/>
<evidence type="ECO:0000313" key="1">
    <source>
        <dbReference type="EMBL" id="PXA69049.1"/>
    </source>
</evidence>
<dbReference type="CDD" id="cd00118">
    <property type="entry name" value="LysM"/>
    <property type="match status" value="1"/>
</dbReference>
<dbReference type="EMBL" id="QHLZ01000001">
    <property type="protein sequence ID" value="PXA69049.1"/>
    <property type="molecule type" value="Genomic_DNA"/>
</dbReference>
<dbReference type="InterPro" id="IPR036779">
    <property type="entry name" value="LysM_dom_sf"/>
</dbReference>
<protein>
    <submittedName>
        <fullName evidence="1">Peptidoglycan-binding protein</fullName>
    </submittedName>
</protein>
<comment type="caution">
    <text evidence="1">The sequence shown here is derived from an EMBL/GenBank/DDBJ whole genome shotgun (WGS) entry which is preliminary data.</text>
</comment>
<keyword evidence="2" id="KW-1185">Reference proteome</keyword>
<reference evidence="1 2" key="1">
    <citation type="submission" date="2018-05" db="EMBL/GenBank/DDBJ databases">
        <title>Genetic diversity of glacier-inhabiting Cryobacterium bacteria in China and description of Cryobacterium mengkeensis sp. nov. and Arthrobacter glacialis sp. nov.</title>
        <authorList>
            <person name="Liu Q."/>
            <person name="Xin Y.-H."/>
        </authorList>
    </citation>
    <scope>NUCLEOTIDE SEQUENCE [LARGE SCALE GENOMIC DNA]</scope>
    <source>
        <strain evidence="1 2">GP3</strain>
    </source>
</reference>
<name>A0A2V3DUP9_9MICC</name>
<dbReference type="SMART" id="SM00257">
    <property type="entry name" value="LysM"/>
    <property type="match status" value="1"/>
</dbReference>
<dbReference type="RefSeq" id="WP_110104336.1">
    <property type="nucleotide sequence ID" value="NZ_JACBZZ010000001.1"/>
</dbReference>
<gene>
    <name evidence="1" type="ORF">CVS29_00215</name>
</gene>
<evidence type="ECO:0000313" key="2">
    <source>
        <dbReference type="Proteomes" id="UP000246303"/>
    </source>
</evidence>
<dbReference type="InterPro" id="IPR018392">
    <property type="entry name" value="LysM"/>
</dbReference>
<dbReference type="Pfam" id="PF01476">
    <property type="entry name" value="LysM"/>
    <property type="match status" value="1"/>
</dbReference>
<sequence>MNAALISHASFGVSTAGVSARAARIDQTVGAGRTGAITASHSRGASDAAGRLALTRRGRLVFLGIPAIVTAALLLFLALAIMAGSLAGPANAATESQPVNLADYAVAVTVLQGDSLWSIAAAADPGRDARHVVREIVALNDLGSGILHAGQRLYVPIPK</sequence>
<dbReference type="PROSITE" id="PS51782">
    <property type="entry name" value="LYSM"/>
    <property type="match status" value="1"/>
</dbReference>
<dbReference type="AlphaFoldDB" id="A0A2V3DUP9"/>
<accession>A0A2V3DUP9</accession>
<dbReference type="OrthoDB" id="5084290at2"/>
<organism evidence="1 2">
    <name type="scientific">Arthrobacter psychrochitiniphilus</name>
    <dbReference type="NCBI Taxonomy" id="291045"/>
    <lineage>
        <taxon>Bacteria</taxon>
        <taxon>Bacillati</taxon>
        <taxon>Actinomycetota</taxon>
        <taxon>Actinomycetes</taxon>
        <taxon>Micrococcales</taxon>
        <taxon>Micrococcaceae</taxon>
        <taxon>Arthrobacter</taxon>
    </lineage>
</organism>
<dbReference type="Proteomes" id="UP000246303">
    <property type="component" value="Unassembled WGS sequence"/>
</dbReference>
<dbReference type="SUPFAM" id="SSF54106">
    <property type="entry name" value="LysM domain"/>
    <property type="match status" value="1"/>
</dbReference>
<dbReference type="Gene3D" id="3.10.350.10">
    <property type="entry name" value="LysM domain"/>
    <property type="match status" value="1"/>
</dbReference>